<gene>
    <name evidence="1" type="ordered locus">Shel_19110</name>
</gene>
<reference evidence="1 2" key="1">
    <citation type="journal article" date="2009" name="Stand. Genomic Sci.">
        <title>Complete genome sequence of Slackia heliotrinireducens type strain (RHS 1).</title>
        <authorList>
            <person name="Pukall R."/>
            <person name="Lapidus A."/>
            <person name="Nolan M."/>
            <person name="Copeland A."/>
            <person name="Glavina Del Rio T."/>
            <person name="Lucas S."/>
            <person name="Chen F."/>
            <person name="Tice H."/>
            <person name="Cheng J.F."/>
            <person name="Chertkov O."/>
            <person name="Bruce D."/>
            <person name="Goodwin L."/>
            <person name="Kuske C."/>
            <person name="Brettin T."/>
            <person name="Detter J.C."/>
            <person name="Han C."/>
            <person name="Pitluck S."/>
            <person name="Pati A."/>
            <person name="Mavrommatis K."/>
            <person name="Ivanova N."/>
            <person name="Ovchinnikova G."/>
            <person name="Chen A."/>
            <person name="Palaniappan K."/>
            <person name="Schneider S."/>
            <person name="Rohde M."/>
            <person name="Chain P."/>
            <person name="D'haeseleer P."/>
            <person name="Goker M."/>
            <person name="Bristow J."/>
            <person name="Eisen J.A."/>
            <person name="Markowitz V."/>
            <person name="Kyrpides N.C."/>
            <person name="Klenk H.P."/>
            <person name="Hugenholtz P."/>
        </authorList>
    </citation>
    <scope>NUCLEOTIDE SEQUENCE [LARGE SCALE GENOMIC DNA]</scope>
    <source>
        <strain evidence="2">ATCC 29202 / DSM 20476 / NCTC 11029 / RHS 1</strain>
    </source>
</reference>
<protein>
    <submittedName>
        <fullName evidence="1">Uncharacterized protein</fullName>
    </submittedName>
</protein>
<organism evidence="1 2">
    <name type="scientific">Slackia heliotrinireducens (strain ATCC 29202 / DSM 20476 / NCTC 11029 / RHS 1)</name>
    <name type="common">Peptococcus heliotrinreducens</name>
    <dbReference type="NCBI Taxonomy" id="471855"/>
    <lineage>
        <taxon>Bacteria</taxon>
        <taxon>Bacillati</taxon>
        <taxon>Actinomycetota</taxon>
        <taxon>Coriobacteriia</taxon>
        <taxon>Eggerthellales</taxon>
        <taxon>Eggerthellaceae</taxon>
        <taxon>Slackia</taxon>
    </lineage>
</organism>
<evidence type="ECO:0000313" key="2">
    <source>
        <dbReference type="Proteomes" id="UP000002026"/>
    </source>
</evidence>
<proteinExistence type="predicted"/>
<evidence type="ECO:0000313" key="1">
    <source>
        <dbReference type="EMBL" id="ACV22927.1"/>
    </source>
</evidence>
<dbReference type="KEGG" id="shi:Shel_19110"/>
<dbReference type="Proteomes" id="UP000002026">
    <property type="component" value="Chromosome"/>
</dbReference>
<dbReference type="HOGENOM" id="CLU_785029_0_0_11"/>
<dbReference type="eggNOG" id="ENOG5033KEJ">
    <property type="taxonomic scope" value="Bacteria"/>
</dbReference>
<dbReference type="STRING" id="471855.Shel_19110"/>
<dbReference type="EMBL" id="CP001684">
    <property type="protein sequence ID" value="ACV22927.1"/>
    <property type="molecule type" value="Genomic_DNA"/>
</dbReference>
<dbReference type="RefSeq" id="WP_012799029.1">
    <property type="nucleotide sequence ID" value="NC_013165.1"/>
</dbReference>
<keyword evidence="2" id="KW-1185">Reference proteome</keyword>
<accession>C7N7P2</accession>
<sequence length="353" mass="38910">MSSIRQGADSADRPEIHVEQDDALARLGLFSSCPPASAFQKVDFGDIVLGADFFSTNLSKLIDSSKIWAESTGLVTAYYDSVMSKIPIDGLVQAVSSFYDHSSVFADISRIAADFSEGVAKSIGRTIKVQEIASPLLESLRPSIDAIGKVLDNLDAEGFWGSCRESAEEWGGHGWVLLDGMNMRMIRSCPGTFPEANRILKPIALASFPETKAVILANARKRKDVVEMFSLYEEKHYKPCAMMACSLIEGEIINWKIAKTRTRRVNSKPTSLTIAEDVASSQQAMVDLVSTIAAYDHFFRNTHPFNRALEGELNRNFLMHGMMHKEVTQVACLKLFYLLEKVAVLLPSCAVNG</sequence>
<dbReference type="AlphaFoldDB" id="C7N7P2"/>
<name>C7N7P2_SLAHD</name>